<dbReference type="AlphaFoldDB" id="A0A8K0K9P6"/>
<keyword evidence="5" id="KW-0496">Mitochondrion</keyword>
<organism evidence="9 10">
    <name type="scientific">Ladona fulva</name>
    <name type="common">Scarce chaser dragonfly</name>
    <name type="synonym">Libellula fulva</name>
    <dbReference type="NCBI Taxonomy" id="123851"/>
    <lineage>
        <taxon>Eukaryota</taxon>
        <taxon>Metazoa</taxon>
        <taxon>Ecdysozoa</taxon>
        <taxon>Arthropoda</taxon>
        <taxon>Hexapoda</taxon>
        <taxon>Insecta</taxon>
        <taxon>Pterygota</taxon>
        <taxon>Palaeoptera</taxon>
        <taxon>Odonata</taxon>
        <taxon>Epiprocta</taxon>
        <taxon>Anisoptera</taxon>
        <taxon>Libelluloidea</taxon>
        <taxon>Libellulidae</taxon>
        <taxon>Ladona</taxon>
    </lineage>
</organism>
<dbReference type="FunFam" id="6.10.250.3440:FF:000001">
    <property type="entry name" value="Mitochondrial ribosomal protein L40"/>
    <property type="match status" value="1"/>
</dbReference>
<protein>
    <recommendedName>
        <fullName evidence="7">Large ribosomal subunit protein mL40</fullName>
    </recommendedName>
    <alternativeName>
        <fullName evidence="8">39S ribosomal protein L40, mitochondrial</fullName>
    </alternativeName>
</protein>
<dbReference type="Proteomes" id="UP000792457">
    <property type="component" value="Unassembled WGS sequence"/>
</dbReference>
<dbReference type="EMBL" id="KZ308520">
    <property type="protein sequence ID" value="KAG8230971.1"/>
    <property type="molecule type" value="Genomic_DNA"/>
</dbReference>
<evidence type="ECO:0000256" key="4">
    <source>
        <dbReference type="ARBA" id="ARBA00022980"/>
    </source>
</evidence>
<keyword evidence="10" id="KW-1185">Reference proteome</keyword>
<dbReference type="InterPro" id="IPR019192">
    <property type="entry name" value="Ribosomal_mL40"/>
</dbReference>
<reference evidence="9" key="1">
    <citation type="submission" date="2013-04" db="EMBL/GenBank/DDBJ databases">
        <authorList>
            <person name="Qu J."/>
            <person name="Murali S.C."/>
            <person name="Bandaranaike D."/>
            <person name="Bellair M."/>
            <person name="Blankenburg K."/>
            <person name="Chao H."/>
            <person name="Dinh H."/>
            <person name="Doddapaneni H."/>
            <person name="Downs B."/>
            <person name="Dugan-Rocha S."/>
            <person name="Elkadiri S."/>
            <person name="Gnanaolivu R.D."/>
            <person name="Hernandez B."/>
            <person name="Javaid M."/>
            <person name="Jayaseelan J.C."/>
            <person name="Lee S."/>
            <person name="Li M."/>
            <person name="Ming W."/>
            <person name="Munidasa M."/>
            <person name="Muniz J."/>
            <person name="Nguyen L."/>
            <person name="Ongeri F."/>
            <person name="Osuji N."/>
            <person name="Pu L.-L."/>
            <person name="Puazo M."/>
            <person name="Qu C."/>
            <person name="Quiroz J."/>
            <person name="Raj R."/>
            <person name="Weissenberger G."/>
            <person name="Xin Y."/>
            <person name="Zou X."/>
            <person name="Han Y."/>
            <person name="Richards S."/>
            <person name="Worley K."/>
            <person name="Muzny D."/>
            <person name="Gibbs R."/>
        </authorList>
    </citation>
    <scope>NUCLEOTIDE SEQUENCE</scope>
    <source>
        <strain evidence="9">Sampled in the wild</strain>
    </source>
</reference>
<evidence type="ECO:0000256" key="7">
    <source>
        <dbReference type="ARBA" id="ARBA00035192"/>
    </source>
</evidence>
<proteinExistence type="inferred from homology"/>
<keyword evidence="4" id="KW-0689">Ribosomal protein</keyword>
<reference evidence="9" key="2">
    <citation type="submission" date="2017-10" db="EMBL/GenBank/DDBJ databases">
        <title>Ladona fulva Genome sequencing and assembly.</title>
        <authorList>
            <person name="Murali S."/>
            <person name="Richards S."/>
            <person name="Bandaranaike D."/>
            <person name="Bellair M."/>
            <person name="Blankenburg K."/>
            <person name="Chao H."/>
            <person name="Dinh H."/>
            <person name="Doddapaneni H."/>
            <person name="Dugan-Rocha S."/>
            <person name="Elkadiri S."/>
            <person name="Gnanaolivu R."/>
            <person name="Hernandez B."/>
            <person name="Skinner E."/>
            <person name="Javaid M."/>
            <person name="Lee S."/>
            <person name="Li M."/>
            <person name="Ming W."/>
            <person name="Munidasa M."/>
            <person name="Muniz J."/>
            <person name="Nguyen L."/>
            <person name="Hughes D."/>
            <person name="Osuji N."/>
            <person name="Pu L.-L."/>
            <person name="Puazo M."/>
            <person name="Qu C."/>
            <person name="Quiroz J."/>
            <person name="Raj R."/>
            <person name="Weissenberger G."/>
            <person name="Xin Y."/>
            <person name="Zou X."/>
            <person name="Han Y."/>
            <person name="Worley K."/>
            <person name="Muzny D."/>
            <person name="Gibbs R."/>
        </authorList>
    </citation>
    <scope>NUCLEOTIDE SEQUENCE</scope>
    <source>
        <strain evidence="9">Sampled in the wild</strain>
    </source>
</reference>
<name>A0A8K0K9P6_LADFU</name>
<evidence type="ECO:0000256" key="1">
    <source>
        <dbReference type="ARBA" id="ARBA00004173"/>
    </source>
</evidence>
<evidence type="ECO:0000256" key="2">
    <source>
        <dbReference type="ARBA" id="ARBA00009360"/>
    </source>
</evidence>
<dbReference type="InterPro" id="IPR039145">
    <property type="entry name" value="Ribosomal_mL40_metazoa/plant"/>
</dbReference>
<dbReference type="PANTHER" id="PTHR13359:SF2">
    <property type="entry name" value="LARGE RIBOSOMAL SUBUNIT PROTEIN ML40"/>
    <property type="match status" value="1"/>
</dbReference>
<evidence type="ECO:0000313" key="10">
    <source>
        <dbReference type="Proteomes" id="UP000792457"/>
    </source>
</evidence>
<evidence type="ECO:0000256" key="5">
    <source>
        <dbReference type="ARBA" id="ARBA00023128"/>
    </source>
</evidence>
<evidence type="ECO:0000256" key="3">
    <source>
        <dbReference type="ARBA" id="ARBA00022946"/>
    </source>
</evidence>
<dbReference type="Gene3D" id="6.10.250.3440">
    <property type="match status" value="1"/>
</dbReference>
<evidence type="ECO:0000256" key="6">
    <source>
        <dbReference type="ARBA" id="ARBA00023274"/>
    </source>
</evidence>
<keyword evidence="3" id="KW-0809">Transit peptide</keyword>
<evidence type="ECO:0000256" key="8">
    <source>
        <dbReference type="ARBA" id="ARBA00083752"/>
    </source>
</evidence>
<dbReference type="Pfam" id="PF09812">
    <property type="entry name" value="MRP-L28"/>
    <property type="match status" value="1"/>
</dbReference>
<sequence length="202" mass="23876">MVGPSFLSAAFSRISLVAPCINSTRGITLYSNPLLFKTTAYLNAEPLKKKKRIDPQILKQREERKKRRLEKQIRRLEKNARQFKPIDELEVPLKLIDERELRTRNLSPISPEEEERRALLFKAWARYKREQRLEEIQMIDRVIFCQQKAMDELRKESEDLYQKAIQLDTELIPFEATGPMRTPPIKAYEGPDGEYIDVSKKW</sequence>
<evidence type="ECO:0000313" key="9">
    <source>
        <dbReference type="EMBL" id="KAG8230971.1"/>
    </source>
</evidence>
<gene>
    <name evidence="9" type="ORF">J437_LFUL003929</name>
</gene>
<comment type="caution">
    <text evidence="9">The sequence shown here is derived from an EMBL/GenBank/DDBJ whole genome shotgun (WGS) entry which is preliminary data.</text>
</comment>
<dbReference type="OrthoDB" id="5977625at2759"/>
<comment type="similarity">
    <text evidence="2">Belongs to the mitochondrion-specific ribosomal protein mL40 family.</text>
</comment>
<dbReference type="GO" id="GO:0005762">
    <property type="term" value="C:mitochondrial large ribosomal subunit"/>
    <property type="evidence" value="ECO:0007669"/>
    <property type="project" value="InterPro"/>
</dbReference>
<comment type="subcellular location">
    <subcellularLocation>
        <location evidence="1">Mitochondrion</location>
    </subcellularLocation>
</comment>
<accession>A0A8K0K9P6</accession>
<dbReference type="PANTHER" id="PTHR13359">
    <property type="entry name" value="39S RIBOSOMAL PROTEIN L40, MITOCHONDRIAL"/>
    <property type="match status" value="1"/>
</dbReference>
<keyword evidence="6" id="KW-0687">Ribonucleoprotein</keyword>